<gene>
    <name evidence="1" type="ORF">PSTG_00844</name>
</gene>
<dbReference type="AlphaFoldDB" id="A0A0L0W3I5"/>
<comment type="caution">
    <text evidence="1">The sequence shown here is derived from an EMBL/GenBank/DDBJ whole genome shotgun (WGS) entry which is preliminary data.</text>
</comment>
<dbReference type="OrthoDB" id="1715602at2759"/>
<name>A0A0L0W3I5_9BASI</name>
<dbReference type="EMBL" id="AJIL01000005">
    <property type="protein sequence ID" value="KNF05850.1"/>
    <property type="molecule type" value="Genomic_DNA"/>
</dbReference>
<protein>
    <recommendedName>
        <fullName evidence="3">HAT C-terminal dimerisation domain-containing protein</fullName>
    </recommendedName>
</protein>
<accession>A0A0L0W3I5</accession>
<organism evidence="1 2">
    <name type="scientific">Puccinia striiformis f. sp. tritici PST-78</name>
    <dbReference type="NCBI Taxonomy" id="1165861"/>
    <lineage>
        <taxon>Eukaryota</taxon>
        <taxon>Fungi</taxon>
        <taxon>Dikarya</taxon>
        <taxon>Basidiomycota</taxon>
        <taxon>Pucciniomycotina</taxon>
        <taxon>Pucciniomycetes</taxon>
        <taxon>Pucciniales</taxon>
        <taxon>Pucciniaceae</taxon>
        <taxon>Puccinia</taxon>
    </lineage>
</organism>
<sequence length="97" mass="11159">MTDYKEQKHAKVVWAHSDPAVDRATSVDVERAFSFGRHCVTQKRHRLNSISVTRGMSVAFYSKNRLIGPGLLKKWKDGLKEEKEKKRNSTIESIEVD</sequence>
<evidence type="ECO:0000313" key="1">
    <source>
        <dbReference type="EMBL" id="KNF05850.1"/>
    </source>
</evidence>
<reference evidence="2" key="1">
    <citation type="submission" date="2014-03" db="EMBL/GenBank/DDBJ databases">
        <title>The Genome Sequence of Puccinia striiformis f. sp. tritici PST-78.</title>
        <authorList>
            <consortium name="The Broad Institute Genome Sequencing Platform"/>
            <person name="Cuomo C."/>
            <person name="Hulbert S."/>
            <person name="Chen X."/>
            <person name="Walker B."/>
            <person name="Young S.K."/>
            <person name="Zeng Q."/>
            <person name="Gargeya S."/>
            <person name="Fitzgerald M."/>
            <person name="Haas B."/>
            <person name="Abouelleil A."/>
            <person name="Alvarado L."/>
            <person name="Arachchi H.M."/>
            <person name="Berlin A.M."/>
            <person name="Chapman S.B."/>
            <person name="Goldberg J."/>
            <person name="Griggs A."/>
            <person name="Gujja S."/>
            <person name="Hansen M."/>
            <person name="Howarth C."/>
            <person name="Imamovic A."/>
            <person name="Larimer J."/>
            <person name="McCowan C."/>
            <person name="Montmayeur A."/>
            <person name="Murphy C."/>
            <person name="Neiman D."/>
            <person name="Pearson M."/>
            <person name="Priest M."/>
            <person name="Roberts A."/>
            <person name="Saif S."/>
            <person name="Shea T."/>
            <person name="Sisk P."/>
            <person name="Sykes S."/>
            <person name="Wortman J."/>
            <person name="Nusbaum C."/>
            <person name="Birren B."/>
        </authorList>
    </citation>
    <scope>NUCLEOTIDE SEQUENCE [LARGE SCALE GENOMIC DNA]</scope>
    <source>
        <strain evidence="2">race PST-78</strain>
    </source>
</reference>
<keyword evidence="2" id="KW-1185">Reference proteome</keyword>
<evidence type="ECO:0000313" key="2">
    <source>
        <dbReference type="Proteomes" id="UP000054564"/>
    </source>
</evidence>
<proteinExistence type="predicted"/>
<evidence type="ECO:0008006" key="3">
    <source>
        <dbReference type="Google" id="ProtNLM"/>
    </source>
</evidence>
<dbReference type="Proteomes" id="UP000054564">
    <property type="component" value="Unassembled WGS sequence"/>
</dbReference>